<dbReference type="InterPro" id="IPR017937">
    <property type="entry name" value="Thioredoxin_CS"/>
</dbReference>
<dbReference type="RefSeq" id="WP_016481769.1">
    <property type="nucleotide sequence ID" value="NC_021487.1"/>
</dbReference>
<sequence>MKNFSATLMTIYFGMLCGGVVASANPTKHSYTGRANQAIVVKVVTAKALREELRALRGHVVLINFWATWCGPCVAEFPELVTLAKKYAPYGLRFITVSVDVPTEKRQVVTFLKKHDAPMPAYITSTNDALQFLKPYDPKMDGAIPRTYVFDKNGKLRARIVGQIDPDKLDSEIRDLLGVRSRQSKK</sequence>
<dbReference type="eggNOG" id="COG0526">
    <property type="taxonomic scope" value="Bacteria"/>
</dbReference>
<dbReference type="Pfam" id="PF00578">
    <property type="entry name" value="AhpC-TSA"/>
    <property type="match status" value="1"/>
</dbReference>
<dbReference type="AlphaFoldDB" id="S0ESF7"/>
<name>S0ESF7_CHTCT</name>
<dbReference type="InParanoid" id="S0ESF7"/>
<dbReference type="GO" id="GO:0016209">
    <property type="term" value="F:antioxidant activity"/>
    <property type="evidence" value="ECO:0007669"/>
    <property type="project" value="InterPro"/>
</dbReference>
<dbReference type="PANTHER" id="PTHR42852">
    <property type="entry name" value="THIOL:DISULFIDE INTERCHANGE PROTEIN DSBE"/>
    <property type="match status" value="1"/>
</dbReference>
<dbReference type="SUPFAM" id="SSF52833">
    <property type="entry name" value="Thioredoxin-like"/>
    <property type="match status" value="1"/>
</dbReference>
<dbReference type="PANTHER" id="PTHR42852:SF13">
    <property type="entry name" value="PROTEIN DIPZ"/>
    <property type="match status" value="1"/>
</dbReference>
<dbReference type="PATRIC" id="fig|1303518.3.peg.376"/>
<dbReference type="CDD" id="cd02966">
    <property type="entry name" value="TlpA_like_family"/>
    <property type="match status" value="1"/>
</dbReference>
<evidence type="ECO:0000313" key="2">
    <source>
        <dbReference type="EMBL" id="CCW34206.1"/>
    </source>
</evidence>
<evidence type="ECO:0000313" key="3">
    <source>
        <dbReference type="Proteomes" id="UP000014227"/>
    </source>
</evidence>
<keyword evidence="2" id="KW-0413">Isomerase</keyword>
<evidence type="ECO:0000259" key="1">
    <source>
        <dbReference type="PROSITE" id="PS51352"/>
    </source>
</evidence>
<dbReference type="InterPro" id="IPR013766">
    <property type="entry name" value="Thioredoxin_domain"/>
</dbReference>
<dbReference type="Proteomes" id="UP000014227">
    <property type="component" value="Chromosome I"/>
</dbReference>
<reference evidence="3" key="1">
    <citation type="submission" date="2013-03" db="EMBL/GenBank/DDBJ databases">
        <title>Genome sequence of Chthonomonas calidirosea, the first sequenced genome from the Armatimonadetes phylum (formally candidate division OP10).</title>
        <authorList>
            <person name="Lee K.C.Y."/>
            <person name="Morgan X.C."/>
            <person name="Dunfield P.F."/>
            <person name="Tamas I."/>
            <person name="Houghton K.M."/>
            <person name="Vyssotski M."/>
            <person name="Ryan J.L.J."/>
            <person name="Lagutin K."/>
            <person name="McDonald I.R."/>
            <person name="Stott M.B."/>
        </authorList>
    </citation>
    <scope>NUCLEOTIDE SEQUENCE [LARGE SCALE GENOMIC DNA]</scope>
    <source>
        <strain evidence="3">DSM 23976 / ICMP 18418 / T49</strain>
    </source>
</reference>
<accession>S0ESF7</accession>
<dbReference type="GO" id="GO:0016853">
    <property type="term" value="F:isomerase activity"/>
    <property type="evidence" value="ECO:0007669"/>
    <property type="project" value="UniProtKB-KW"/>
</dbReference>
<proteinExistence type="predicted"/>
<dbReference type="HOGENOM" id="CLU_042529_11_2_0"/>
<dbReference type="KEGG" id="ccz:CCALI_00369"/>
<protein>
    <submittedName>
        <fullName evidence="2">Thiol-disulfide isomerase and thioredoxins</fullName>
    </submittedName>
</protein>
<dbReference type="STRING" id="454171.CP488_00788"/>
<organism evidence="2 3">
    <name type="scientific">Chthonomonas calidirosea (strain DSM 23976 / ICMP 18418 / T49)</name>
    <dbReference type="NCBI Taxonomy" id="1303518"/>
    <lineage>
        <taxon>Bacteria</taxon>
        <taxon>Bacillati</taxon>
        <taxon>Armatimonadota</taxon>
        <taxon>Chthonomonadia</taxon>
        <taxon>Chthonomonadales</taxon>
        <taxon>Chthonomonadaceae</taxon>
        <taxon>Chthonomonas</taxon>
    </lineage>
</organism>
<keyword evidence="3" id="KW-1185">Reference proteome</keyword>
<dbReference type="PROSITE" id="PS00194">
    <property type="entry name" value="THIOREDOXIN_1"/>
    <property type="match status" value="1"/>
</dbReference>
<feature type="domain" description="Thioredoxin" evidence="1">
    <location>
        <begin position="30"/>
        <end position="178"/>
    </location>
</feature>
<dbReference type="GO" id="GO:0016491">
    <property type="term" value="F:oxidoreductase activity"/>
    <property type="evidence" value="ECO:0007669"/>
    <property type="project" value="InterPro"/>
</dbReference>
<dbReference type="PROSITE" id="PS51352">
    <property type="entry name" value="THIOREDOXIN_2"/>
    <property type="match status" value="1"/>
</dbReference>
<dbReference type="InterPro" id="IPR000866">
    <property type="entry name" value="AhpC/TSA"/>
</dbReference>
<dbReference type="EMBL" id="HF951689">
    <property type="protein sequence ID" value="CCW34206.1"/>
    <property type="molecule type" value="Genomic_DNA"/>
</dbReference>
<dbReference type="InterPro" id="IPR036249">
    <property type="entry name" value="Thioredoxin-like_sf"/>
</dbReference>
<dbReference type="Gene3D" id="3.40.30.10">
    <property type="entry name" value="Glutaredoxin"/>
    <property type="match status" value="1"/>
</dbReference>
<dbReference type="InterPro" id="IPR050553">
    <property type="entry name" value="Thioredoxin_ResA/DsbE_sf"/>
</dbReference>
<gene>
    <name evidence="2" type="ORF">CCALI_00369</name>
</gene>